<dbReference type="InterPro" id="IPR020119">
    <property type="entry name" value="PsdUridine_synth_TruD_CS"/>
</dbReference>
<dbReference type="Gene3D" id="3.30.2350.20">
    <property type="entry name" value="TruD, catalytic domain"/>
    <property type="match status" value="2"/>
</dbReference>
<dbReference type="Proteomes" id="UP000680365">
    <property type="component" value="Unassembled WGS sequence"/>
</dbReference>
<dbReference type="EC" id="5.4.99.27" evidence="5"/>
<keyword evidence="2" id="KW-0819">tRNA processing</keyword>
<dbReference type="InterPro" id="IPR011760">
    <property type="entry name" value="PsdUridine_synth_TruD_insert"/>
</dbReference>
<comment type="caution">
    <text evidence="5">The sequence shown here is derived from an EMBL/GenBank/DDBJ whole genome shotgun (WGS) entry which is preliminary data.</text>
</comment>
<dbReference type="PANTHER" id="PTHR47811">
    <property type="entry name" value="TRNA PSEUDOURIDINE SYNTHASE D"/>
    <property type="match status" value="1"/>
</dbReference>
<name>A0ABS5QMV6_9BACT</name>
<dbReference type="Pfam" id="PF01142">
    <property type="entry name" value="TruD"/>
    <property type="match status" value="2"/>
</dbReference>
<dbReference type="InterPro" id="IPR050170">
    <property type="entry name" value="TruD_pseudoU_synthase"/>
</dbReference>
<dbReference type="PANTHER" id="PTHR47811:SF1">
    <property type="entry name" value="TRNA PSEUDOURIDINE SYNTHASE D"/>
    <property type="match status" value="1"/>
</dbReference>
<evidence type="ECO:0000256" key="1">
    <source>
        <dbReference type="ARBA" id="ARBA00007953"/>
    </source>
</evidence>
<dbReference type="GO" id="GO:0160150">
    <property type="term" value="F:tRNA pseudouridine(13) synthase activity"/>
    <property type="evidence" value="ECO:0007669"/>
    <property type="project" value="UniProtKB-EC"/>
</dbReference>
<keyword evidence="3 5" id="KW-0413">Isomerase</keyword>
<dbReference type="PROSITE" id="PS50984">
    <property type="entry name" value="TRUD"/>
    <property type="match status" value="1"/>
</dbReference>
<evidence type="ECO:0000259" key="4">
    <source>
        <dbReference type="PROSITE" id="PS50984"/>
    </source>
</evidence>
<evidence type="ECO:0000313" key="5">
    <source>
        <dbReference type="EMBL" id="MBS8122535.1"/>
    </source>
</evidence>
<dbReference type="RefSeq" id="WP_213349961.1">
    <property type="nucleotide sequence ID" value="NZ_JAEDAM010000102.1"/>
</dbReference>
<accession>A0ABS5QMV6</accession>
<dbReference type="InterPro" id="IPR001656">
    <property type="entry name" value="PsdUridine_synth_TruD"/>
</dbReference>
<dbReference type="InterPro" id="IPR020103">
    <property type="entry name" value="PsdUridine_synth_cat_dom_sf"/>
</dbReference>
<dbReference type="InterPro" id="IPR042214">
    <property type="entry name" value="TruD_catalytic"/>
</dbReference>
<dbReference type="PROSITE" id="PS01268">
    <property type="entry name" value="UPF0024"/>
    <property type="match status" value="1"/>
</dbReference>
<gene>
    <name evidence="5" type="ORF">VAMP_178845n118</name>
</gene>
<feature type="domain" description="TRUD" evidence="4">
    <location>
        <begin position="151"/>
        <end position="280"/>
    </location>
</feature>
<organism evidence="5 6">
    <name type="scientific">Candidatus Vampirococcus lugosii</name>
    <dbReference type="NCBI Taxonomy" id="2789015"/>
    <lineage>
        <taxon>Bacteria</taxon>
        <taxon>Candidatus Absconditibacteriota</taxon>
        <taxon>Vampirococcus</taxon>
    </lineage>
</organism>
<dbReference type="SUPFAM" id="SSF55120">
    <property type="entry name" value="Pseudouridine synthase"/>
    <property type="match status" value="1"/>
</dbReference>
<proteinExistence type="inferred from homology"/>
<sequence>MNIFDFKRTKNDFIVKEVINDKLTGKGEFIYILIKKRGKTTFEIIDFIGSNIGVDKKNIGIAGLKDKDGITYQWFSIHKKDIKYKDKEKCIRKGLNKFCKIIKIEYNDKPLKIGQNLGNNFEINLYKNKKIELDKLKNAIQKAFEILKNNGFPNYYGVQRFGKGNLKGFIGKGIIKSEVKTKFMSKREKKIKIQSFSSYLFNCYLKLREHRRILNNKIDGDIIIDNICTGPVYGFDMKFATDKALSLEIQILKDAGLTINDLQKFGEYGVFGFRRKLICIPQNLTYEINDNGDINMKFFLESGVYASSMYNHFEKLVYNLLK</sequence>
<reference evidence="5 6" key="1">
    <citation type="journal article" date="2021" name="Nat. Commun.">
        <title>Reductive evolution and unique predatory mode in the CPR bacterium Vampirococcus lugosii.</title>
        <authorList>
            <person name="Moreira D."/>
            <person name="Zivanovic Y."/>
            <person name="Lopez-Archilla A.I."/>
            <person name="Iniesto M."/>
            <person name="Lopez-Garcia P."/>
        </authorList>
    </citation>
    <scope>NUCLEOTIDE SEQUENCE [LARGE SCALE GENOMIC DNA]</scope>
    <source>
        <strain evidence="5">Chiprana</strain>
    </source>
</reference>
<dbReference type="EMBL" id="JAEDAM010000102">
    <property type="protein sequence ID" value="MBS8122535.1"/>
    <property type="molecule type" value="Genomic_DNA"/>
</dbReference>
<keyword evidence="6" id="KW-1185">Reference proteome</keyword>
<evidence type="ECO:0000256" key="2">
    <source>
        <dbReference type="ARBA" id="ARBA00022694"/>
    </source>
</evidence>
<comment type="similarity">
    <text evidence="1">Belongs to the pseudouridine synthase TruD family.</text>
</comment>
<protein>
    <submittedName>
        <fullName evidence="5">tRNA pseudouridine synthase D (TruD)</fullName>
        <ecNumber evidence="5">5.4.99.27</ecNumber>
    </submittedName>
</protein>
<evidence type="ECO:0000256" key="3">
    <source>
        <dbReference type="ARBA" id="ARBA00023235"/>
    </source>
</evidence>
<evidence type="ECO:0000313" key="6">
    <source>
        <dbReference type="Proteomes" id="UP000680365"/>
    </source>
</evidence>